<sequence length="314" mass="34347">MDEWPESSCTQETTVSLLRARLAAIVDTTLDPLILLRPLRDAAGRVEDFTVSDINGTHAREGGDRAAGRMHLASRSPELFQLYRRVLDTGGTESLRRVWTDAHPDDPHSTAGWADVRVTAVEGDLVVSWRNVDADVAAEELLRTQALQDHLTELPNRRALSQLITAAPTPFGLFFIDVDDFKSINDTNGHAAGDAVLVELGQRLTAASRMRDVVGRLAGDEFVVLARRVADEDELRHVARRLLAVGDRPYELGEARVTATVSVGALLVTERRTVEEVLRYTDDLMYAAKRTGPGHLRIAVMTSPPGLGDGAGTR</sequence>
<dbReference type="InterPro" id="IPR000160">
    <property type="entry name" value="GGDEF_dom"/>
</dbReference>
<keyword evidence="3" id="KW-1185">Reference proteome</keyword>
<dbReference type="EMBL" id="BJYY01000018">
    <property type="protein sequence ID" value="GEO35130.1"/>
    <property type="molecule type" value="Genomic_DNA"/>
</dbReference>
<evidence type="ECO:0000313" key="3">
    <source>
        <dbReference type="Proteomes" id="UP000321181"/>
    </source>
</evidence>
<evidence type="ECO:0000259" key="1">
    <source>
        <dbReference type="PROSITE" id="PS50887"/>
    </source>
</evidence>
<dbReference type="InterPro" id="IPR052163">
    <property type="entry name" value="DGC-Regulatory_Protein"/>
</dbReference>
<dbReference type="PANTHER" id="PTHR46663:SF2">
    <property type="entry name" value="GGDEF DOMAIN-CONTAINING PROTEIN"/>
    <property type="match status" value="1"/>
</dbReference>
<dbReference type="SMART" id="SM00267">
    <property type="entry name" value="GGDEF"/>
    <property type="match status" value="1"/>
</dbReference>
<dbReference type="PANTHER" id="PTHR46663">
    <property type="entry name" value="DIGUANYLATE CYCLASE DGCT-RELATED"/>
    <property type="match status" value="1"/>
</dbReference>
<dbReference type="SUPFAM" id="SSF55073">
    <property type="entry name" value="Nucleotide cyclase"/>
    <property type="match status" value="1"/>
</dbReference>
<name>A0A512DG11_9CELL</name>
<dbReference type="RefSeq" id="WP_146905936.1">
    <property type="nucleotide sequence ID" value="NZ_BAAARM010000008.1"/>
</dbReference>
<dbReference type="Pfam" id="PF00990">
    <property type="entry name" value="GGDEF"/>
    <property type="match status" value="1"/>
</dbReference>
<dbReference type="OrthoDB" id="3278283at2"/>
<dbReference type="AlphaFoldDB" id="A0A512DG11"/>
<protein>
    <recommendedName>
        <fullName evidence="1">GGDEF domain-containing protein</fullName>
    </recommendedName>
</protein>
<feature type="domain" description="GGDEF" evidence="1">
    <location>
        <begin position="169"/>
        <end position="303"/>
    </location>
</feature>
<dbReference type="Gene3D" id="3.30.70.270">
    <property type="match status" value="1"/>
</dbReference>
<dbReference type="NCBIfam" id="TIGR00254">
    <property type="entry name" value="GGDEF"/>
    <property type="match status" value="1"/>
</dbReference>
<gene>
    <name evidence="2" type="ORF">CAE01nite_28550</name>
</gene>
<dbReference type="PROSITE" id="PS50887">
    <property type="entry name" value="GGDEF"/>
    <property type="match status" value="1"/>
</dbReference>
<dbReference type="Proteomes" id="UP000321181">
    <property type="component" value="Unassembled WGS sequence"/>
</dbReference>
<dbReference type="InterPro" id="IPR029787">
    <property type="entry name" value="Nucleotide_cyclase"/>
</dbReference>
<comment type="caution">
    <text evidence="2">The sequence shown here is derived from an EMBL/GenBank/DDBJ whole genome shotgun (WGS) entry which is preliminary data.</text>
</comment>
<dbReference type="InterPro" id="IPR043128">
    <property type="entry name" value="Rev_trsase/Diguanyl_cyclase"/>
</dbReference>
<dbReference type="CDD" id="cd01949">
    <property type="entry name" value="GGDEF"/>
    <property type="match status" value="1"/>
</dbReference>
<evidence type="ECO:0000313" key="2">
    <source>
        <dbReference type="EMBL" id="GEO35130.1"/>
    </source>
</evidence>
<accession>A0A512DG11</accession>
<reference evidence="2 3" key="1">
    <citation type="submission" date="2019-07" db="EMBL/GenBank/DDBJ databases">
        <title>Whole genome shotgun sequence of Cellulomonas aerilata NBRC 106308.</title>
        <authorList>
            <person name="Hosoyama A."/>
            <person name="Uohara A."/>
            <person name="Ohji S."/>
            <person name="Ichikawa N."/>
        </authorList>
    </citation>
    <scope>NUCLEOTIDE SEQUENCE [LARGE SCALE GENOMIC DNA]</scope>
    <source>
        <strain evidence="2 3">NBRC 106308</strain>
    </source>
</reference>
<proteinExistence type="predicted"/>
<organism evidence="2 3">
    <name type="scientific">Cellulomonas aerilata</name>
    <dbReference type="NCBI Taxonomy" id="515326"/>
    <lineage>
        <taxon>Bacteria</taxon>
        <taxon>Bacillati</taxon>
        <taxon>Actinomycetota</taxon>
        <taxon>Actinomycetes</taxon>
        <taxon>Micrococcales</taxon>
        <taxon>Cellulomonadaceae</taxon>
        <taxon>Cellulomonas</taxon>
    </lineage>
</organism>